<evidence type="ECO:0000256" key="2">
    <source>
        <dbReference type="SAM" id="SignalP"/>
    </source>
</evidence>
<feature type="compositionally biased region" description="Polar residues" evidence="1">
    <location>
        <begin position="108"/>
        <end position="124"/>
    </location>
</feature>
<accession>A0A1U9VPV2</accession>
<reference evidence="3 4" key="1">
    <citation type="submission" date="2017-02" db="EMBL/GenBank/DDBJ databases">
        <title>Blood Disease Bacterium A2-HR MARDI.</title>
        <authorList>
            <person name="Badrun R."/>
            <person name="Abu Bakar N."/>
            <person name="Laboh R."/>
        </authorList>
    </citation>
    <scope>NUCLEOTIDE SEQUENCE [LARGE SCALE GENOMIC DNA]</scope>
    <source>
        <strain evidence="3 4">A2-HR MARDI</strain>
        <plasmid evidence="4">Plasmid</plasmid>
    </source>
</reference>
<feature type="compositionally biased region" description="Basic residues" evidence="1">
    <location>
        <begin position="78"/>
        <end position="87"/>
    </location>
</feature>
<gene>
    <name evidence="3" type="ORF">B0B51_22780</name>
</gene>
<protein>
    <recommendedName>
        <fullName evidence="5">Signal peptidase</fullName>
    </recommendedName>
</protein>
<evidence type="ECO:0000313" key="3">
    <source>
        <dbReference type="EMBL" id="AQW32616.1"/>
    </source>
</evidence>
<evidence type="ECO:0008006" key="5">
    <source>
        <dbReference type="Google" id="ProtNLM"/>
    </source>
</evidence>
<dbReference type="RefSeq" id="WP_013210780.1">
    <property type="nucleotide sequence ID" value="NZ_CP019912.1"/>
</dbReference>
<keyword evidence="3" id="KW-0614">Plasmid</keyword>
<keyword evidence="2" id="KW-0732">Signal</keyword>
<feature type="chain" id="PRO_5010719274" description="Signal peptidase" evidence="2">
    <location>
        <begin position="26"/>
        <end position="124"/>
    </location>
</feature>
<geneLocation type="plasmid" evidence="3">
    <name>unnamed</name>
</geneLocation>
<feature type="region of interest" description="Disordered" evidence="1">
    <location>
        <begin position="29"/>
        <end position="124"/>
    </location>
</feature>
<dbReference type="EMBL" id="CP019912">
    <property type="protein sequence ID" value="AQW32616.1"/>
    <property type="molecule type" value="Genomic_DNA"/>
</dbReference>
<dbReference type="Proteomes" id="UP000189628">
    <property type="component" value="Plasmid unnamed"/>
</dbReference>
<name>A0A1U9VPV2_9RALS</name>
<proteinExistence type="predicted"/>
<feature type="compositionally biased region" description="Polar residues" evidence="1">
    <location>
        <begin position="29"/>
        <end position="42"/>
    </location>
</feature>
<dbReference type="AlphaFoldDB" id="A0A1U9VPV2"/>
<feature type="compositionally biased region" description="Polar residues" evidence="1">
    <location>
        <begin position="50"/>
        <end position="61"/>
    </location>
</feature>
<organism evidence="3 4">
    <name type="scientific">blood disease bacterium A2-HR MARDI</name>
    <dbReference type="NCBI Taxonomy" id="1944648"/>
    <lineage>
        <taxon>Bacteria</taxon>
        <taxon>Pseudomonadati</taxon>
        <taxon>Pseudomonadota</taxon>
        <taxon>Betaproteobacteria</taxon>
        <taxon>Burkholderiales</taxon>
        <taxon>Burkholderiaceae</taxon>
        <taxon>Ralstonia</taxon>
        <taxon>Ralstonia solanacearum species complex</taxon>
    </lineage>
</organism>
<sequence length="124" mass="12323">MQPPRTLTAALLGIALAFGMTVALAQTNMAPTDSQASGSPTKTPGKRTDPPSSTADGTANTPMAGAETSGASGDMKPHTKKKHRHKKPTDATTGGMSHPGGQSGGNDADTSTGNSPPGSSKPVQ</sequence>
<feature type="signal peptide" evidence="2">
    <location>
        <begin position="1"/>
        <end position="25"/>
    </location>
</feature>
<evidence type="ECO:0000256" key="1">
    <source>
        <dbReference type="SAM" id="MobiDB-lite"/>
    </source>
</evidence>
<evidence type="ECO:0000313" key="4">
    <source>
        <dbReference type="Proteomes" id="UP000189628"/>
    </source>
</evidence>